<evidence type="ECO:0000313" key="1">
    <source>
        <dbReference type="EMBL" id="CAH8246305.1"/>
    </source>
</evidence>
<proteinExistence type="predicted"/>
<sequence length="146" mass="16274">MTIPKTAIDKVDFKSYHITRYADTVESLKSGKEVQFGPDTKVMFLTHSAQITGNVVDALSDGVDESETRTEIFLKTFMRTITNSIIKELSGDESGAPVESAAFSNIFKVINLKNVEVMMFSNPENIFSYNHMTLYTDQIVGISFGE</sequence>
<organism evidence="1 2">
    <name type="scientific">Paenibacillus melissococcoides</name>
    <dbReference type="NCBI Taxonomy" id="2912268"/>
    <lineage>
        <taxon>Bacteria</taxon>
        <taxon>Bacillati</taxon>
        <taxon>Bacillota</taxon>
        <taxon>Bacilli</taxon>
        <taxon>Bacillales</taxon>
        <taxon>Paenibacillaceae</taxon>
        <taxon>Paenibacillus</taxon>
    </lineage>
</organism>
<keyword evidence="2" id="KW-1185">Reference proteome</keyword>
<gene>
    <name evidence="1" type="ORF">WJ0W_003540</name>
</gene>
<dbReference type="Proteomes" id="UP001154322">
    <property type="component" value="Unassembled WGS sequence"/>
</dbReference>
<dbReference type="RefSeq" id="WP_213430862.1">
    <property type="nucleotide sequence ID" value="NZ_AP031286.1"/>
</dbReference>
<comment type="caution">
    <text evidence="1">The sequence shown here is derived from an EMBL/GenBank/DDBJ whole genome shotgun (WGS) entry which is preliminary data.</text>
</comment>
<dbReference type="EMBL" id="CALYLO010000004">
    <property type="protein sequence ID" value="CAH8246305.1"/>
    <property type="molecule type" value="Genomic_DNA"/>
</dbReference>
<reference evidence="1" key="1">
    <citation type="submission" date="2022-06" db="EMBL/GenBank/DDBJ databases">
        <authorList>
            <person name="Dietemann V."/>
            <person name="Ory F."/>
            <person name="Dainat B."/>
            <person name="Oberhansli S."/>
        </authorList>
    </citation>
    <scope>NUCLEOTIDE SEQUENCE</scope>
    <source>
        <strain evidence="1">Ena-SAMPLE-TAB-26-04-2022-14:26:32:270-5432</strain>
    </source>
</reference>
<accession>A0ABN8U9Y1</accession>
<name>A0ABN8U9Y1_9BACL</name>
<evidence type="ECO:0000313" key="2">
    <source>
        <dbReference type="Proteomes" id="UP001154322"/>
    </source>
</evidence>
<protein>
    <submittedName>
        <fullName evidence="1">Uncharacterized protein</fullName>
    </submittedName>
</protein>